<evidence type="ECO:0000313" key="2">
    <source>
        <dbReference type="Proteomes" id="UP001163321"/>
    </source>
</evidence>
<name>A0ACC0VT98_9STRA</name>
<reference evidence="1 2" key="1">
    <citation type="journal article" date="2022" name="bioRxiv">
        <title>The genome of the oomycete Peronosclerospora sorghi, a cosmopolitan pathogen of maize and sorghum, is inflated with dispersed pseudogenes.</title>
        <authorList>
            <person name="Fletcher K."/>
            <person name="Martin F."/>
            <person name="Isakeit T."/>
            <person name="Cavanaugh K."/>
            <person name="Magill C."/>
            <person name="Michelmore R."/>
        </authorList>
    </citation>
    <scope>NUCLEOTIDE SEQUENCE [LARGE SCALE GENOMIC DNA]</scope>
    <source>
        <strain evidence="1">P6</strain>
    </source>
</reference>
<accession>A0ACC0VT98</accession>
<comment type="caution">
    <text evidence="1">The sequence shown here is derived from an EMBL/GenBank/DDBJ whole genome shotgun (WGS) entry which is preliminary data.</text>
</comment>
<dbReference type="Proteomes" id="UP001163321">
    <property type="component" value="Chromosome 7"/>
</dbReference>
<protein>
    <submittedName>
        <fullName evidence="1">Uncharacterized protein</fullName>
    </submittedName>
</protein>
<sequence>MALPAPWLSYKTQDGKVRPLVSSRSGLAALFPFSLPCACSFASLTLVTCLLQEYYYNPETKVTTWTRPSGSGSSVSSKLPSKQERPHVQSSRSPARSAGRGGLLAQIQQGTKLKKVETVEKTLFASGSSSSPSAPRASSSAPTRAASEGGMGAMMAAIQSGGHLRKTAPPRDATSSKNPKGPNLLASSSSSNGTGGFADIMRRNREAAARKAASTGAMSSSAPRASANELGTSGASIESRLVAIERKLDTLLTHFGLSARHEPGRHDRGAARSRGPGRPTLRASRAAHQAVAPVAAGQENHSGTTGIRTTVRTVTTRDADPRTRRRAHPRHEAVARSMTHARGSAARLALLDRWQEIQPVDGSGLLLRRRHFPLMHCPIQLVTVAARRFDAAVVVSALYL</sequence>
<dbReference type="EMBL" id="CM047586">
    <property type="protein sequence ID" value="KAI9909712.1"/>
    <property type="molecule type" value="Genomic_DNA"/>
</dbReference>
<evidence type="ECO:0000313" key="1">
    <source>
        <dbReference type="EMBL" id="KAI9909712.1"/>
    </source>
</evidence>
<gene>
    <name evidence="1" type="ORF">PsorP6_014926</name>
</gene>
<proteinExistence type="predicted"/>
<keyword evidence="2" id="KW-1185">Reference proteome</keyword>
<organism evidence="1 2">
    <name type="scientific">Peronosclerospora sorghi</name>
    <dbReference type="NCBI Taxonomy" id="230839"/>
    <lineage>
        <taxon>Eukaryota</taxon>
        <taxon>Sar</taxon>
        <taxon>Stramenopiles</taxon>
        <taxon>Oomycota</taxon>
        <taxon>Peronosporomycetes</taxon>
        <taxon>Peronosporales</taxon>
        <taxon>Peronosporaceae</taxon>
        <taxon>Peronosclerospora</taxon>
    </lineage>
</organism>